<evidence type="ECO:0000256" key="1">
    <source>
        <dbReference type="SAM" id="MobiDB-lite"/>
    </source>
</evidence>
<dbReference type="AlphaFoldDB" id="A0AAP0QW52"/>
<organism evidence="2 3">
    <name type="scientific">Citrus x changshan-huyou</name>
    <dbReference type="NCBI Taxonomy" id="2935761"/>
    <lineage>
        <taxon>Eukaryota</taxon>
        <taxon>Viridiplantae</taxon>
        <taxon>Streptophyta</taxon>
        <taxon>Embryophyta</taxon>
        <taxon>Tracheophyta</taxon>
        <taxon>Spermatophyta</taxon>
        <taxon>Magnoliopsida</taxon>
        <taxon>eudicotyledons</taxon>
        <taxon>Gunneridae</taxon>
        <taxon>Pentapetalae</taxon>
        <taxon>rosids</taxon>
        <taxon>malvids</taxon>
        <taxon>Sapindales</taxon>
        <taxon>Rutaceae</taxon>
        <taxon>Aurantioideae</taxon>
        <taxon>Citrus</taxon>
    </lineage>
</organism>
<accession>A0AAP0QW52</accession>
<name>A0AAP0QW52_9ROSI</name>
<keyword evidence="3" id="KW-1185">Reference proteome</keyword>
<dbReference type="Gene3D" id="1.10.510.10">
    <property type="entry name" value="Transferase(Phosphotransferase) domain 1"/>
    <property type="match status" value="2"/>
</dbReference>
<evidence type="ECO:0008006" key="4">
    <source>
        <dbReference type="Google" id="ProtNLM"/>
    </source>
</evidence>
<proteinExistence type="predicted"/>
<dbReference type="EMBL" id="JBCGBO010000004">
    <property type="protein sequence ID" value="KAK9210403.1"/>
    <property type="molecule type" value="Genomic_DNA"/>
</dbReference>
<evidence type="ECO:0000313" key="3">
    <source>
        <dbReference type="Proteomes" id="UP001428341"/>
    </source>
</evidence>
<dbReference type="PANTHER" id="PTHR37376:SF1">
    <property type="entry name" value="EXPRESSED PROTEIN"/>
    <property type="match status" value="1"/>
</dbReference>
<dbReference type="SUPFAM" id="SSF56112">
    <property type="entry name" value="Protein kinase-like (PK-like)"/>
    <property type="match status" value="1"/>
</dbReference>
<gene>
    <name evidence="2" type="ORF">WN944_002773</name>
</gene>
<feature type="compositionally biased region" description="Pro residues" evidence="1">
    <location>
        <begin position="47"/>
        <end position="57"/>
    </location>
</feature>
<reference evidence="2 3" key="1">
    <citation type="submission" date="2024-05" db="EMBL/GenBank/DDBJ databases">
        <title>Haplotype-resolved chromosome-level genome assembly of Huyou (Citrus changshanensis).</title>
        <authorList>
            <person name="Miao C."/>
            <person name="Chen W."/>
            <person name="Wu Y."/>
            <person name="Wang L."/>
            <person name="Zhao S."/>
            <person name="Grierson D."/>
            <person name="Xu C."/>
            <person name="Chen K."/>
        </authorList>
    </citation>
    <scope>NUCLEOTIDE SEQUENCE [LARGE SCALE GENOMIC DNA]</scope>
    <source>
        <strain evidence="2">01-14</strain>
        <tissue evidence="2">Leaf</tissue>
    </source>
</reference>
<sequence length="432" mass="49245">MPINKDPATPPPMIGKIGPYTVFMTPPSTPKPPDDPVFNSTHKKVAAPPPPVQPPPHQFEKSVAAGDIHSGSVSGFFRNAVTKVQNAHSSLDDHLARWFGLNQSKYQWALDDYYESKGLPYMYCNGGKRAGSWVVLGWTWEDKVLLQLQSALKKSDQAVPGQFQLHVCGYGSSVKGKWVCDYCSLDEREIVWKARTTSIERALNETGQPVQFSSQQLRIAIDNFSHLFGSGGFLCSLQRDWRAFVYVFRENSSLDRLLFQKDNKSIDWDTMHIIAIGTAEGIVSLHDGCQQRIIHYNIKPENILLDVKFWTPGYAAPETWMSFPVTHKCDVRSFGMLLFEILGRRRMRTCQKARSGFPSGFKWVWKKLEKGEFQDLIIVSGIEKNDKEKAERMALVALWRVQYKPEAMPSMTVVKCSEEDWLYQLQRTDFHT</sequence>
<dbReference type="Proteomes" id="UP001428341">
    <property type="component" value="Unassembled WGS sequence"/>
</dbReference>
<dbReference type="InterPro" id="IPR011009">
    <property type="entry name" value="Kinase-like_dom_sf"/>
</dbReference>
<comment type="caution">
    <text evidence="2">The sequence shown here is derived from an EMBL/GenBank/DDBJ whole genome shotgun (WGS) entry which is preliminary data.</text>
</comment>
<protein>
    <recommendedName>
        <fullName evidence="4">Protein kinase domain-containing protein</fullName>
    </recommendedName>
</protein>
<dbReference type="PANTHER" id="PTHR37376">
    <property type="entry name" value="EXPRESSED PROTEIN"/>
    <property type="match status" value="1"/>
</dbReference>
<feature type="region of interest" description="Disordered" evidence="1">
    <location>
        <begin position="1"/>
        <end position="57"/>
    </location>
</feature>
<evidence type="ECO:0000313" key="2">
    <source>
        <dbReference type="EMBL" id="KAK9210403.1"/>
    </source>
</evidence>